<comment type="caution">
    <text evidence="8">The sequence shown here is derived from an EMBL/GenBank/DDBJ whole genome shotgun (WGS) entry which is preliminary data.</text>
</comment>
<evidence type="ECO:0000313" key="8">
    <source>
        <dbReference type="EMBL" id="ELS58895.1"/>
    </source>
</evidence>
<evidence type="ECO:0000256" key="3">
    <source>
        <dbReference type="ARBA" id="ARBA00022651"/>
    </source>
</evidence>
<dbReference type="GO" id="GO:0005576">
    <property type="term" value="C:extracellular region"/>
    <property type="evidence" value="ECO:0007669"/>
    <property type="project" value="UniProtKB-SubCell"/>
</dbReference>
<organism evidence="8 9">
    <name type="scientific">Streptomyces viridochromogenes Tue57</name>
    <dbReference type="NCBI Taxonomy" id="1160705"/>
    <lineage>
        <taxon>Bacteria</taxon>
        <taxon>Bacillati</taxon>
        <taxon>Actinomycetota</taxon>
        <taxon>Actinomycetes</taxon>
        <taxon>Kitasatosporales</taxon>
        <taxon>Streptomycetaceae</taxon>
        <taxon>Streptomyces</taxon>
    </lineage>
</organism>
<dbReference type="InterPro" id="IPR029058">
    <property type="entry name" value="AB_hydrolase_fold"/>
</dbReference>
<dbReference type="PANTHER" id="PTHR38050">
    <property type="match status" value="1"/>
</dbReference>
<dbReference type="PANTHER" id="PTHR38050:SF2">
    <property type="entry name" value="FERULOYL ESTERASE C-RELATED"/>
    <property type="match status" value="1"/>
</dbReference>
<evidence type="ECO:0000313" key="9">
    <source>
        <dbReference type="Proteomes" id="UP000011205"/>
    </source>
</evidence>
<dbReference type="PATRIC" id="fig|1160705.3.peg.145"/>
<dbReference type="AlphaFoldDB" id="L8PQW3"/>
<accession>L8PQW3</accession>
<keyword evidence="3" id="KW-0858">Xylan degradation</keyword>
<dbReference type="Gene3D" id="3.40.50.1820">
    <property type="entry name" value="alpha/beta hydrolase"/>
    <property type="match status" value="1"/>
</dbReference>
<keyword evidence="7" id="KW-0624">Polysaccharide degradation</keyword>
<evidence type="ECO:0000256" key="4">
    <source>
        <dbReference type="ARBA" id="ARBA00022729"/>
    </source>
</evidence>
<dbReference type="EMBL" id="AMLP01000007">
    <property type="protein sequence ID" value="ELS58895.1"/>
    <property type="molecule type" value="Genomic_DNA"/>
</dbReference>
<evidence type="ECO:0000256" key="1">
    <source>
        <dbReference type="ARBA" id="ARBA00004613"/>
    </source>
</evidence>
<reference evidence="8 9" key="1">
    <citation type="journal article" date="2013" name="Genome Announc.">
        <title>Draft Genome Sequence of Streptomyces viridochromogenes Strain Tu57, Producer of Avilamycin.</title>
        <authorList>
            <person name="Gruning B.A."/>
            <person name="Erxleben A."/>
            <person name="Hahnlein A."/>
            <person name="Gunther S."/>
        </authorList>
    </citation>
    <scope>NUCLEOTIDE SEQUENCE [LARGE SCALE GENOMIC DNA]</scope>
    <source>
        <strain evidence="8 9">Tue57</strain>
    </source>
</reference>
<keyword evidence="6" id="KW-0119">Carbohydrate metabolism</keyword>
<evidence type="ECO:0000256" key="7">
    <source>
        <dbReference type="ARBA" id="ARBA00023326"/>
    </source>
</evidence>
<evidence type="ECO:0000256" key="2">
    <source>
        <dbReference type="ARBA" id="ARBA00022525"/>
    </source>
</evidence>
<dbReference type="GO" id="GO:0045493">
    <property type="term" value="P:xylan catabolic process"/>
    <property type="evidence" value="ECO:0007669"/>
    <property type="project" value="UniProtKB-KW"/>
</dbReference>
<sequence length="248" mass="27138">MTWKGKQRTYKVHAPPGYTPDKELPLVIAMHPYPSTGAYMERLSGLSEKAAQEDFLVVYPDGHAQAFNALVCCGSEDDVGLLRTITHRFVDKWGADPDLIYATGISNGGGMSLKAAVELHDVFAAVAPVSGGFIGSAAKDDSYRPDSPVSVMTFVGELDRYYDSFDTGIKTWQKRVRCKVAPPEKVEKKVTRTTATCADGSEVTTYRLALMGHSWPGGLSDDMAFTESDVNATDLMWEFFAAHPRNGR</sequence>
<keyword evidence="5" id="KW-0378">Hydrolase</keyword>
<protein>
    <submittedName>
        <fullName evidence="8">Putative Polyhydroxybutyrate depolymerase</fullName>
    </submittedName>
</protein>
<gene>
    <name evidence="8" type="ORF">STVIR_0148</name>
</gene>
<dbReference type="InterPro" id="IPR043595">
    <property type="entry name" value="FaeB/C/D"/>
</dbReference>
<keyword evidence="2" id="KW-0964">Secreted</keyword>
<dbReference type="GO" id="GO:0030600">
    <property type="term" value="F:feruloyl esterase activity"/>
    <property type="evidence" value="ECO:0007669"/>
    <property type="project" value="InterPro"/>
</dbReference>
<dbReference type="RefSeq" id="WP_003995493.1">
    <property type="nucleotide sequence ID" value="NZ_AMLP01000007.1"/>
</dbReference>
<proteinExistence type="predicted"/>
<dbReference type="Proteomes" id="UP000011205">
    <property type="component" value="Unassembled WGS sequence"/>
</dbReference>
<keyword evidence="4" id="KW-0732">Signal</keyword>
<evidence type="ECO:0000256" key="5">
    <source>
        <dbReference type="ARBA" id="ARBA00022801"/>
    </source>
</evidence>
<evidence type="ECO:0000256" key="6">
    <source>
        <dbReference type="ARBA" id="ARBA00023277"/>
    </source>
</evidence>
<name>L8PQW3_STRVR</name>
<comment type="subcellular location">
    <subcellularLocation>
        <location evidence="1">Secreted</location>
    </subcellularLocation>
</comment>
<dbReference type="SUPFAM" id="SSF53474">
    <property type="entry name" value="alpha/beta-Hydrolases"/>
    <property type="match status" value="1"/>
</dbReference>